<dbReference type="GO" id="GO:0000155">
    <property type="term" value="F:phosphorelay sensor kinase activity"/>
    <property type="evidence" value="ECO:0007669"/>
    <property type="project" value="InterPro"/>
</dbReference>
<dbReference type="SUPFAM" id="SSF53795">
    <property type="entry name" value="PEP carboxykinase-like"/>
    <property type="match status" value="1"/>
</dbReference>
<proteinExistence type="predicted"/>
<protein>
    <submittedName>
        <fullName evidence="2">HPr kinase/phosphorylase</fullName>
    </submittedName>
</protein>
<dbReference type="Pfam" id="PF07475">
    <property type="entry name" value="Hpr_kinase_C"/>
    <property type="match status" value="1"/>
</dbReference>
<dbReference type="Gene3D" id="3.40.50.300">
    <property type="entry name" value="P-loop containing nucleotide triphosphate hydrolases"/>
    <property type="match status" value="1"/>
</dbReference>
<name>A0A4S8PZL9_9HYPH</name>
<evidence type="ECO:0000259" key="1">
    <source>
        <dbReference type="Pfam" id="PF07475"/>
    </source>
</evidence>
<dbReference type="GO" id="GO:0006109">
    <property type="term" value="P:regulation of carbohydrate metabolic process"/>
    <property type="evidence" value="ECO:0007669"/>
    <property type="project" value="InterPro"/>
</dbReference>
<dbReference type="CDD" id="cd01918">
    <property type="entry name" value="HprK_C"/>
    <property type="match status" value="1"/>
</dbReference>
<gene>
    <name evidence="2" type="ORF">FAA86_06255</name>
</gene>
<dbReference type="InterPro" id="IPR027417">
    <property type="entry name" value="P-loop_NTPase"/>
</dbReference>
<dbReference type="Proteomes" id="UP000307378">
    <property type="component" value="Unassembled WGS sequence"/>
</dbReference>
<reference evidence="2 3" key="1">
    <citation type="submission" date="2019-04" db="EMBL/GenBank/DDBJ databases">
        <title>genome sequence of strain W3.</title>
        <authorList>
            <person name="Gao J."/>
            <person name="Sun J."/>
        </authorList>
    </citation>
    <scope>NUCLEOTIDE SEQUENCE [LARGE SCALE GENOMIC DNA]</scope>
    <source>
        <strain evidence="2 3">W3</strain>
    </source>
</reference>
<dbReference type="RefSeq" id="WP_136539078.1">
    <property type="nucleotide sequence ID" value="NZ_STGU01000003.1"/>
</dbReference>
<keyword evidence="2" id="KW-0808">Transferase</keyword>
<dbReference type="AlphaFoldDB" id="A0A4S8PZL9"/>
<sequence length="152" mass="16520">MSAGQTNIHGTAITVDGTGLLFLGPSGSGKSALAFDCLAEARLSNLSHALIADDRVLISLEQGRVFASAPETIRGLIELRYSGIVSVDHVANAELHYAVLPVQSDEAQRLPPDDEHFDLLDGVRLPVVRVPSWSRFPLSLIFARLRHLNDKR</sequence>
<evidence type="ECO:0000313" key="2">
    <source>
        <dbReference type="EMBL" id="THV37193.1"/>
    </source>
</evidence>
<dbReference type="EMBL" id="STGU01000003">
    <property type="protein sequence ID" value="THV37193.1"/>
    <property type="molecule type" value="Genomic_DNA"/>
</dbReference>
<keyword evidence="2" id="KW-0418">Kinase</keyword>
<comment type="caution">
    <text evidence="2">The sequence shown here is derived from an EMBL/GenBank/DDBJ whole genome shotgun (WGS) entry which is preliminary data.</text>
</comment>
<dbReference type="GO" id="GO:0005524">
    <property type="term" value="F:ATP binding"/>
    <property type="evidence" value="ECO:0007669"/>
    <property type="project" value="InterPro"/>
</dbReference>
<organism evidence="2 3">
    <name type="scientific">Rhizobium rosettiformans W3</name>
    <dbReference type="NCBI Taxonomy" id="538378"/>
    <lineage>
        <taxon>Bacteria</taxon>
        <taxon>Pseudomonadati</taxon>
        <taxon>Pseudomonadota</taxon>
        <taxon>Alphaproteobacteria</taxon>
        <taxon>Hyphomicrobiales</taxon>
        <taxon>Rhizobiaceae</taxon>
        <taxon>Rhizobium/Agrobacterium group</taxon>
        <taxon>Rhizobium</taxon>
    </lineage>
</organism>
<evidence type="ECO:0000313" key="3">
    <source>
        <dbReference type="Proteomes" id="UP000307378"/>
    </source>
</evidence>
<accession>A0A4S8PZL9</accession>
<feature type="domain" description="HPr kinase/phosphorylase C-terminal" evidence="1">
    <location>
        <begin position="3"/>
        <end position="90"/>
    </location>
</feature>
<dbReference type="InterPro" id="IPR011104">
    <property type="entry name" value="Hpr_kin/Pase_C"/>
</dbReference>